<keyword evidence="3" id="KW-0227">DNA damage</keyword>
<dbReference type="PANTHER" id="PTHR13604">
    <property type="entry name" value="DC12-RELATED"/>
    <property type="match status" value="1"/>
</dbReference>
<dbReference type="Proteomes" id="UP000277871">
    <property type="component" value="Unassembled WGS sequence"/>
</dbReference>
<dbReference type="AlphaFoldDB" id="A0A3L9L894"/>
<dbReference type="EC" id="3.4.-.-" evidence="8"/>
<reference evidence="9 10" key="1">
    <citation type="submission" date="2018-10" db="EMBL/GenBank/DDBJ databases">
        <title>Kocuria tytonicola, new bacteria from the preen glands of American barn owls (Tyto furcata).</title>
        <authorList>
            <person name="Braun M.S."/>
            <person name="Wang E."/>
            <person name="Zimmermann S."/>
            <person name="Boutin S."/>
            <person name="Wagner H."/>
            <person name="Wink M."/>
        </authorList>
    </citation>
    <scope>NUCLEOTIDE SEQUENCE [LARGE SCALE GENOMIC DNA]</scope>
    <source>
        <strain evidence="9 10">473</strain>
    </source>
</reference>
<dbReference type="RefSeq" id="WP_121864703.1">
    <property type="nucleotide sequence ID" value="NZ_RDEX01000001.1"/>
</dbReference>
<evidence type="ECO:0000313" key="9">
    <source>
        <dbReference type="EMBL" id="RLY95050.1"/>
    </source>
</evidence>
<keyword evidence="10" id="KW-1185">Reference proteome</keyword>
<keyword evidence="6" id="KW-0238">DNA-binding</keyword>
<dbReference type="GO" id="GO:0106300">
    <property type="term" value="P:protein-DNA covalent cross-linking repair"/>
    <property type="evidence" value="ECO:0007669"/>
    <property type="project" value="InterPro"/>
</dbReference>
<dbReference type="InterPro" id="IPR003738">
    <property type="entry name" value="SRAP"/>
</dbReference>
<evidence type="ECO:0000256" key="7">
    <source>
        <dbReference type="ARBA" id="ARBA00023239"/>
    </source>
</evidence>
<comment type="caution">
    <text evidence="9">The sequence shown here is derived from an EMBL/GenBank/DDBJ whole genome shotgun (WGS) entry which is preliminary data.</text>
</comment>
<comment type="similarity">
    <text evidence="1 8">Belongs to the SOS response-associated peptidase family.</text>
</comment>
<organism evidence="9 10">
    <name type="scientific">Kocuria tytonicola</name>
    <dbReference type="NCBI Taxonomy" id="2055946"/>
    <lineage>
        <taxon>Bacteria</taxon>
        <taxon>Bacillati</taxon>
        <taxon>Actinomycetota</taxon>
        <taxon>Actinomycetes</taxon>
        <taxon>Micrococcales</taxon>
        <taxon>Micrococcaceae</taxon>
        <taxon>Kocuria</taxon>
    </lineage>
</organism>
<accession>A0A3L9L894</accession>
<keyword evidence="2 8" id="KW-0645">Protease</keyword>
<evidence type="ECO:0000256" key="8">
    <source>
        <dbReference type="RuleBase" id="RU364100"/>
    </source>
</evidence>
<protein>
    <recommendedName>
        <fullName evidence="8">Abasic site processing protein</fullName>
        <ecNumber evidence="8">3.4.-.-</ecNumber>
    </recommendedName>
</protein>
<name>A0A3L9L894_9MICC</name>
<evidence type="ECO:0000313" key="10">
    <source>
        <dbReference type="Proteomes" id="UP000277871"/>
    </source>
</evidence>
<dbReference type="SUPFAM" id="SSF143081">
    <property type="entry name" value="BB1717-like"/>
    <property type="match status" value="1"/>
</dbReference>
<proteinExistence type="inferred from homology"/>
<gene>
    <name evidence="9" type="ORF">EAE32_08075</name>
</gene>
<dbReference type="InterPro" id="IPR036590">
    <property type="entry name" value="SRAP-like"/>
</dbReference>
<dbReference type="GO" id="GO:0003697">
    <property type="term" value="F:single-stranded DNA binding"/>
    <property type="evidence" value="ECO:0007669"/>
    <property type="project" value="InterPro"/>
</dbReference>
<evidence type="ECO:0000256" key="2">
    <source>
        <dbReference type="ARBA" id="ARBA00022670"/>
    </source>
</evidence>
<keyword evidence="4 8" id="KW-0378">Hydrolase</keyword>
<sequence>MCGRYVIARTPGQLALPFDARVDDSIADSAAPNWNVAPTHTVPVVLERLAEDGQLLTEVHAARWGLVPSWAKDVSVGSTMFNARSETVMEKPSFRAAVTARRCAVPADGYYEWKAPDTGHGKKQPYFVHPQDGAPIWFAGIYEWWRVPGDAAAAVRGEQTRPGRAASQDDAAGQWLLSCSILTREAPDARDENPHLAALGALHHRLPVGMDEDTAREWIAPDKDKEHTRALVDRVVAQAFEVASGWRMHPVSTEVGSVANQGAHLVEPQEPLFS</sequence>
<dbReference type="GO" id="GO:0016829">
    <property type="term" value="F:lyase activity"/>
    <property type="evidence" value="ECO:0007669"/>
    <property type="project" value="UniProtKB-KW"/>
</dbReference>
<dbReference type="GO" id="GO:0008233">
    <property type="term" value="F:peptidase activity"/>
    <property type="evidence" value="ECO:0007669"/>
    <property type="project" value="UniProtKB-KW"/>
</dbReference>
<evidence type="ECO:0000256" key="5">
    <source>
        <dbReference type="ARBA" id="ARBA00023124"/>
    </source>
</evidence>
<evidence type="ECO:0000256" key="1">
    <source>
        <dbReference type="ARBA" id="ARBA00008136"/>
    </source>
</evidence>
<dbReference type="Gene3D" id="3.90.1680.10">
    <property type="entry name" value="SOS response associated peptidase-like"/>
    <property type="match status" value="1"/>
</dbReference>
<evidence type="ECO:0000256" key="6">
    <source>
        <dbReference type="ARBA" id="ARBA00023125"/>
    </source>
</evidence>
<dbReference type="PANTHER" id="PTHR13604:SF0">
    <property type="entry name" value="ABASIC SITE PROCESSING PROTEIN HMCES"/>
    <property type="match status" value="1"/>
</dbReference>
<dbReference type="Pfam" id="PF02586">
    <property type="entry name" value="SRAP"/>
    <property type="match status" value="1"/>
</dbReference>
<evidence type="ECO:0000256" key="4">
    <source>
        <dbReference type="ARBA" id="ARBA00022801"/>
    </source>
</evidence>
<keyword evidence="5" id="KW-0190">Covalent protein-DNA linkage</keyword>
<dbReference type="EMBL" id="RDEX01000001">
    <property type="protein sequence ID" value="RLY95050.1"/>
    <property type="molecule type" value="Genomic_DNA"/>
</dbReference>
<dbReference type="GO" id="GO:0006508">
    <property type="term" value="P:proteolysis"/>
    <property type="evidence" value="ECO:0007669"/>
    <property type="project" value="UniProtKB-KW"/>
</dbReference>
<keyword evidence="7" id="KW-0456">Lyase</keyword>
<evidence type="ECO:0000256" key="3">
    <source>
        <dbReference type="ARBA" id="ARBA00022763"/>
    </source>
</evidence>